<accession>A0AA48IGS1</accession>
<evidence type="ECO:0000256" key="2">
    <source>
        <dbReference type="SAM" id="Phobius"/>
    </source>
</evidence>
<dbReference type="AlphaFoldDB" id="A0AA48IGS1"/>
<name>A0AA48IGS1_9FIRM</name>
<organism evidence="3">
    <name type="scientific">Candidatus Improbicoccus pseudotrichonymphae</name>
    <dbReference type="NCBI Taxonomy" id="3033792"/>
    <lineage>
        <taxon>Bacteria</taxon>
        <taxon>Bacillati</taxon>
        <taxon>Bacillota</taxon>
        <taxon>Clostridia</taxon>
        <taxon>Candidatus Improbicoccus</taxon>
    </lineage>
</organism>
<feature type="transmembrane region" description="Helical" evidence="2">
    <location>
        <begin position="129"/>
        <end position="151"/>
    </location>
</feature>
<gene>
    <name evidence="3" type="ORF">CfP315_0236</name>
</gene>
<feature type="region of interest" description="Disordered" evidence="1">
    <location>
        <begin position="75"/>
        <end position="124"/>
    </location>
</feature>
<dbReference type="Proteomes" id="UP001337580">
    <property type="component" value="Chromosome"/>
</dbReference>
<proteinExistence type="predicted"/>
<feature type="compositionally biased region" description="Basic and acidic residues" evidence="1">
    <location>
        <begin position="15"/>
        <end position="34"/>
    </location>
</feature>
<reference evidence="3" key="1">
    <citation type="journal article" date="2023" name="ISME J.">
        <title>Emergence of putative energy parasites within Clostridia revealed by genome analysis of a novel endosymbiotic clade.</title>
        <authorList>
            <person name="Takahashi K."/>
            <person name="Kuwahara H."/>
            <person name="Horikawa Y."/>
            <person name="Izawa K."/>
            <person name="Kato D."/>
            <person name="Inagaki T."/>
            <person name="Yuki M."/>
            <person name="Ohkuma M."/>
            <person name="Hongoh Y."/>
        </authorList>
    </citation>
    <scope>NUCLEOTIDE SEQUENCE</scope>
    <source>
        <strain evidence="3">CfP3-15</strain>
    </source>
</reference>
<feature type="region of interest" description="Disordered" evidence="1">
    <location>
        <begin position="12"/>
        <end position="43"/>
    </location>
</feature>
<feature type="compositionally biased region" description="Acidic residues" evidence="1">
    <location>
        <begin position="110"/>
        <end position="121"/>
    </location>
</feature>
<sequence length="337" mass="37900">MKNKFIKSLMNSLNSRERERERGLSGDLSMKKESNGIGENKNSKKISKNNKIISSILAVVMCCQSLVGAVKPDSQLVDSKETDSKETVEIMEGKDKDGVEISEDKNDVKENDEDEGEDENEDKSKNKSFLVKAIGIGASALAVVGTLIVVVRQCAKCSSGTDELEEDTEEDMGDDSSIETETVKIGGVEYQTYNIGERLGGDGDEIRFKNLWIGYEYPFGIYDFTPEITKYGNETLQEVKVKPDCENEIGDLSSYSKFIVSIIRDGDYLSTYLKNKKIDENNIKSIVLHACKLLEERNDPEFRLAHVCVSVILWDINHCRETNYYFLIPAELAEYLE</sequence>
<keyword evidence="2" id="KW-0472">Membrane</keyword>
<protein>
    <submittedName>
        <fullName evidence="3">Uncharacterized protein</fullName>
    </submittedName>
</protein>
<dbReference type="EMBL" id="AP027924">
    <property type="protein sequence ID" value="BED91720.1"/>
    <property type="molecule type" value="Genomic_DNA"/>
</dbReference>
<evidence type="ECO:0000256" key="1">
    <source>
        <dbReference type="SAM" id="MobiDB-lite"/>
    </source>
</evidence>
<keyword evidence="2" id="KW-0812">Transmembrane</keyword>
<evidence type="ECO:0000313" key="3">
    <source>
        <dbReference type="EMBL" id="BED91720.1"/>
    </source>
</evidence>
<keyword evidence="2" id="KW-1133">Transmembrane helix</keyword>
<feature type="compositionally biased region" description="Basic and acidic residues" evidence="1">
    <location>
        <begin position="78"/>
        <end position="109"/>
    </location>
</feature>
<dbReference type="KEGG" id="ips:CfP315_0236"/>